<dbReference type="EMBL" id="JABTCG010000005">
    <property type="protein sequence ID" value="MBD0851778.1"/>
    <property type="molecule type" value="Genomic_DNA"/>
</dbReference>
<feature type="transmembrane region" description="Helical" evidence="1">
    <location>
        <begin position="48"/>
        <end position="72"/>
    </location>
</feature>
<evidence type="ECO:0000313" key="2">
    <source>
        <dbReference type="EMBL" id="MBD0851778.1"/>
    </source>
</evidence>
<comment type="caution">
    <text evidence="2">The sequence shown here is derived from an EMBL/GenBank/DDBJ whole genome shotgun (WGS) entry which is preliminary data.</text>
</comment>
<dbReference type="Proteomes" id="UP000598350">
    <property type="component" value="Unassembled WGS sequence"/>
</dbReference>
<keyword evidence="3" id="KW-1185">Reference proteome</keyword>
<feature type="transmembrane region" description="Helical" evidence="1">
    <location>
        <begin position="145"/>
        <end position="164"/>
    </location>
</feature>
<feature type="transmembrane region" description="Helical" evidence="1">
    <location>
        <begin position="171"/>
        <end position="189"/>
    </location>
</feature>
<sequence length="228" mass="25593">MKKDFETKVIGWAFIIGAILLWGGWFFSPHHLGEYIVAADFEAINQNLWTWIWLYRMHIFGWVIMGIAMFALTSIATKKPYRVLIYPGTGMVIVGTFTLAIAAAFYYTFGAWGVGKTAGKSPEEVQLIMDGLHYTNHYVTCFVRFGRVFSGVGLVILGAAFVKWSIVSKALGWLTIVMGIVTMGIIMGIPDHFEIYKPMFHVKVVWLVLMGLTLLTKGINLPDVEEKA</sequence>
<feature type="transmembrane region" description="Helical" evidence="1">
    <location>
        <begin position="195"/>
        <end position="215"/>
    </location>
</feature>
<evidence type="ECO:0000256" key="1">
    <source>
        <dbReference type="SAM" id="Phobius"/>
    </source>
</evidence>
<dbReference type="RefSeq" id="WP_188314908.1">
    <property type="nucleotide sequence ID" value="NZ_JABTCG010000005.1"/>
</dbReference>
<protein>
    <recommendedName>
        <fullName evidence="4">DUF4386 domain-containing protein</fullName>
    </recommendedName>
</protein>
<keyword evidence="1" id="KW-1133">Transmembrane helix</keyword>
<reference evidence="2 3" key="1">
    <citation type="submission" date="2020-05" db="EMBL/GenBank/DDBJ databases">
        <title>The draft genome sequence of Maribacter arenosus CAU 1321.</title>
        <authorList>
            <person name="Mu L."/>
        </authorList>
    </citation>
    <scope>NUCLEOTIDE SEQUENCE [LARGE SCALE GENOMIC DNA]</scope>
    <source>
        <strain evidence="2 3">CAU 1321</strain>
    </source>
</reference>
<feature type="transmembrane region" description="Helical" evidence="1">
    <location>
        <begin position="9"/>
        <end position="28"/>
    </location>
</feature>
<evidence type="ECO:0008006" key="4">
    <source>
        <dbReference type="Google" id="ProtNLM"/>
    </source>
</evidence>
<feature type="transmembrane region" description="Helical" evidence="1">
    <location>
        <begin position="84"/>
        <end position="107"/>
    </location>
</feature>
<keyword evidence="1" id="KW-0812">Transmembrane</keyword>
<gene>
    <name evidence="2" type="ORF">HPE63_13940</name>
</gene>
<name>A0ABR7VEJ3_9FLAO</name>
<organism evidence="2 3">
    <name type="scientific">Maribacter arenosus</name>
    <dbReference type="NCBI Taxonomy" id="1854708"/>
    <lineage>
        <taxon>Bacteria</taxon>
        <taxon>Pseudomonadati</taxon>
        <taxon>Bacteroidota</taxon>
        <taxon>Flavobacteriia</taxon>
        <taxon>Flavobacteriales</taxon>
        <taxon>Flavobacteriaceae</taxon>
        <taxon>Maribacter</taxon>
    </lineage>
</organism>
<evidence type="ECO:0000313" key="3">
    <source>
        <dbReference type="Proteomes" id="UP000598350"/>
    </source>
</evidence>
<proteinExistence type="predicted"/>
<keyword evidence="1" id="KW-0472">Membrane</keyword>
<accession>A0ABR7VEJ3</accession>